<evidence type="ECO:0000256" key="5">
    <source>
        <dbReference type="PROSITE-ProRule" id="PRU00288"/>
    </source>
</evidence>
<dbReference type="PANTHER" id="PTHR45686">
    <property type="entry name" value="ADP-RIBOSYLATION FACTOR GTPASE ACTIVATING PROTEIN 3, ISOFORM H-RELATED"/>
    <property type="match status" value="1"/>
</dbReference>
<proteinExistence type="predicted"/>
<keyword evidence="4" id="KW-0862">Zinc</keyword>
<sequence length="188" mass="21091">MTQHHPPPGGKRADPTPAAFQALLARDPANELCFDCRRANPDWTSCAFGIFICENCAGKHRELGTHVTRVRSVRLDEWEPAQLTVFQKGGNTALDRFFREFEVAHMDISEKYQTKAADYWRVQLKAQVNLTDCPDPRPTKSEGREMADHYSSAKDRQAQLASRIQGLGNSNFEQAKKPPKPSGCCVAM</sequence>
<dbReference type="EMBL" id="HBIT01000644">
    <property type="protein sequence ID" value="CAE0614304.1"/>
    <property type="molecule type" value="Transcribed_RNA"/>
</dbReference>
<name>A0A7S3UIJ3_OXYMA</name>
<dbReference type="InterPro" id="IPR037278">
    <property type="entry name" value="ARFGAP/RecO"/>
</dbReference>
<organism evidence="8">
    <name type="scientific">Oxyrrhis marina</name>
    <name type="common">Dinoflagellate</name>
    <dbReference type="NCBI Taxonomy" id="2969"/>
    <lineage>
        <taxon>Eukaryota</taxon>
        <taxon>Sar</taxon>
        <taxon>Alveolata</taxon>
        <taxon>Dinophyceae</taxon>
        <taxon>Oxyrrhinales</taxon>
        <taxon>Oxyrrhinaceae</taxon>
        <taxon>Oxyrrhis</taxon>
    </lineage>
</organism>
<evidence type="ECO:0000256" key="2">
    <source>
        <dbReference type="ARBA" id="ARBA00022723"/>
    </source>
</evidence>
<dbReference type="GO" id="GO:0005096">
    <property type="term" value="F:GTPase activator activity"/>
    <property type="evidence" value="ECO:0007669"/>
    <property type="project" value="UniProtKB-KW"/>
</dbReference>
<dbReference type="GO" id="GO:0008270">
    <property type="term" value="F:zinc ion binding"/>
    <property type="evidence" value="ECO:0007669"/>
    <property type="project" value="UniProtKB-KW"/>
</dbReference>
<keyword evidence="2" id="KW-0479">Metal-binding</keyword>
<dbReference type="SMART" id="SM00105">
    <property type="entry name" value="ArfGap"/>
    <property type="match status" value="1"/>
</dbReference>
<dbReference type="GO" id="GO:0048205">
    <property type="term" value="P:COPI coating of Golgi vesicle"/>
    <property type="evidence" value="ECO:0007669"/>
    <property type="project" value="TreeGrafter"/>
</dbReference>
<evidence type="ECO:0000259" key="7">
    <source>
        <dbReference type="PROSITE" id="PS50115"/>
    </source>
</evidence>
<dbReference type="Pfam" id="PF01412">
    <property type="entry name" value="ArfGap"/>
    <property type="match status" value="1"/>
</dbReference>
<protein>
    <recommendedName>
        <fullName evidence="7">Arf-GAP domain-containing protein</fullName>
    </recommendedName>
</protein>
<evidence type="ECO:0000256" key="3">
    <source>
        <dbReference type="ARBA" id="ARBA00022771"/>
    </source>
</evidence>
<dbReference type="PROSITE" id="PS50115">
    <property type="entry name" value="ARFGAP"/>
    <property type="match status" value="1"/>
</dbReference>
<feature type="domain" description="Arf-GAP" evidence="7">
    <location>
        <begin position="17"/>
        <end position="99"/>
    </location>
</feature>
<dbReference type="GO" id="GO:0000139">
    <property type="term" value="C:Golgi membrane"/>
    <property type="evidence" value="ECO:0007669"/>
    <property type="project" value="GOC"/>
</dbReference>
<dbReference type="InterPro" id="IPR001164">
    <property type="entry name" value="ArfGAP_dom"/>
</dbReference>
<evidence type="ECO:0000256" key="1">
    <source>
        <dbReference type="ARBA" id="ARBA00022468"/>
    </source>
</evidence>
<accession>A0A7S3UIJ3</accession>
<feature type="compositionally biased region" description="Basic and acidic residues" evidence="6">
    <location>
        <begin position="134"/>
        <end position="157"/>
    </location>
</feature>
<dbReference type="InterPro" id="IPR038508">
    <property type="entry name" value="ArfGAP_dom_sf"/>
</dbReference>
<evidence type="ECO:0000313" key="8">
    <source>
        <dbReference type="EMBL" id="CAE0614304.1"/>
    </source>
</evidence>
<dbReference type="Gene3D" id="1.10.220.150">
    <property type="entry name" value="Arf GTPase activating protein"/>
    <property type="match status" value="1"/>
</dbReference>
<dbReference type="PRINTS" id="PR00405">
    <property type="entry name" value="REVINTRACTNG"/>
</dbReference>
<reference evidence="8" key="1">
    <citation type="submission" date="2021-01" db="EMBL/GenBank/DDBJ databases">
        <authorList>
            <person name="Corre E."/>
            <person name="Pelletier E."/>
            <person name="Niang G."/>
            <person name="Scheremetjew M."/>
            <person name="Finn R."/>
            <person name="Kale V."/>
            <person name="Holt S."/>
            <person name="Cochrane G."/>
            <person name="Meng A."/>
            <person name="Brown T."/>
            <person name="Cohen L."/>
        </authorList>
    </citation>
    <scope>NUCLEOTIDE SEQUENCE</scope>
    <source>
        <strain evidence="8">CCMP1795</strain>
    </source>
</reference>
<dbReference type="PANTHER" id="PTHR45686:SF4">
    <property type="entry name" value="ADP-RIBOSYLATION FACTOR GTPASE ACTIVATING PROTEIN 3, ISOFORM H"/>
    <property type="match status" value="1"/>
</dbReference>
<feature type="compositionally biased region" description="Polar residues" evidence="6">
    <location>
        <begin position="159"/>
        <end position="173"/>
    </location>
</feature>
<dbReference type="AlphaFoldDB" id="A0A7S3UIJ3"/>
<gene>
    <name evidence="8" type="ORF">OMAR00292_LOCUS179</name>
</gene>
<evidence type="ECO:0000256" key="4">
    <source>
        <dbReference type="ARBA" id="ARBA00022833"/>
    </source>
</evidence>
<keyword evidence="3 5" id="KW-0863">Zinc-finger</keyword>
<feature type="region of interest" description="Disordered" evidence="6">
    <location>
        <begin position="131"/>
        <end position="188"/>
    </location>
</feature>
<keyword evidence="1" id="KW-0343">GTPase activation</keyword>
<dbReference type="SUPFAM" id="SSF57863">
    <property type="entry name" value="ArfGap/RecO-like zinc finger"/>
    <property type="match status" value="1"/>
</dbReference>
<evidence type="ECO:0000256" key="6">
    <source>
        <dbReference type="SAM" id="MobiDB-lite"/>
    </source>
</evidence>